<evidence type="ECO:0000313" key="1">
    <source>
        <dbReference type="EMBL" id="CAD8128598.1"/>
    </source>
</evidence>
<evidence type="ECO:0000313" key="2">
    <source>
        <dbReference type="Proteomes" id="UP000692954"/>
    </source>
</evidence>
<gene>
    <name evidence="1" type="ORF">PSON_ATCC_30995.1.T1920024</name>
</gene>
<dbReference type="AlphaFoldDB" id="A0A8S1RK97"/>
<dbReference type="EMBL" id="CAJJDN010000192">
    <property type="protein sequence ID" value="CAD8128598.1"/>
    <property type="molecule type" value="Genomic_DNA"/>
</dbReference>
<proteinExistence type="predicted"/>
<keyword evidence="2" id="KW-1185">Reference proteome</keyword>
<reference evidence="1" key="1">
    <citation type="submission" date="2021-01" db="EMBL/GenBank/DDBJ databases">
        <authorList>
            <consortium name="Genoscope - CEA"/>
            <person name="William W."/>
        </authorList>
    </citation>
    <scope>NUCLEOTIDE SEQUENCE</scope>
</reference>
<organism evidence="1 2">
    <name type="scientific">Paramecium sonneborni</name>
    <dbReference type="NCBI Taxonomy" id="65129"/>
    <lineage>
        <taxon>Eukaryota</taxon>
        <taxon>Sar</taxon>
        <taxon>Alveolata</taxon>
        <taxon>Ciliophora</taxon>
        <taxon>Intramacronucleata</taxon>
        <taxon>Oligohymenophorea</taxon>
        <taxon>Peniculida</taxon>
        <taxon>Parameciidae</taxon>
        <taxon>Paramecium</taxon>
    </lineage>
</organism>
<name>A0A8S1RK97_9CILI</name>
<protein>
    <submittedName>
        <fullName evidence="1">Uncharacterized protein</fullName>
    </submittedName>
</protein>
<accession>A0A8S1RK97</accession>
<sequence>MIDEMIESYNSNLIYLLQNLNVQTPDNEIPQREQSTQNIKSFAIQTLTQSSMQQSSKVVENTNEPQKRDNMMAEYQKIIQPIIKTGVEQFDAPANYKNYYRKYNSNNHQEFKNVKIIQKDKIQNMRQSIMFR</sequence>
<dbReference type="Proteomes" id="UP000692954">
    <property type="component" value="Unassembled WGS sequence"/>
</dbReference>
<comment type="caution">
    <text evidence="1">The sequence shown here is derived from an EMBL/GenBank/DDBJ whole genome shotgun (WGS) entry which is preliminary data.</text>
</comment>